<proteinExistence type="inferred from homology"/>
<evidence type="ECO:0000313" key="4">
    <source>
        <dbReference type="EMBL" id="KAF9471368.1"/>
    </source>
</evidence>
<comment type="similarity">
    <text evidence="1">Belongs to the short-chain dehydrogenases/reductases (SDR) family.</text>
</comment>
<dbReference type="PRINTS" id="PR00081">
    <property type="entry name" value="GDHRDH"/>
</dbReference>
<accession>A0A9P6CT98</accession>
<dbReference type="PANTHER" id="PTHR43544">
    <property type="entry name" value="SHORT-CHAIN DEHYDROGENASE/REDUCTASE"/>
    <property type="match status" value="1"/>
</dbReference>
<keyword evidence="3" id="KW-0560">Oxidoreductase</keyword>
<comment type="caution">
    <text evidence="4">The sequence shown here is derived from an EMBL/GenBank/DDBJ whole genome shotgun (WGS) entry which is preliminary data.</text>
</comment>
<keyword evidence="5" id="KW-1185">Reference proteome</keyword>
<evidence type="ECO:0000256" key="1">
    <source>
        <dbReference type="ARBA" id="ARBA00006484"/>
    </source>
</evidence>
<sequence length="253" mass="27296">MSNSPNIYFVAGATRGIGLALVAEIAAKDASAFIYAGGRTPQAAPLLTSLASKYPGRIVPVKYVAGDEEVNKSIASEIFAKHGRVDTVIANAGIANVGDKIHEVAIKQFEDHFRVNVLGPIVLFQTFRDLLKSSAQPRFIVISSIAGSIELIQMSPFDIGVYGTSKAALNWAVRKIHFENEWLIAYPQCPGPVDTDMGVLAAAVDPAVYQEMLKNHIRQPDVVAGMLFNIFSTSTREKDGGQFHSVEGGVHAW</sequence>
<reference evidence="4" key="1">
    <citation type="submission" date="2020-11" db="EMBL/GenBank/DDBJ databases">
        <authorList>
            <consortium name="DOE Joint Genome Institute"/>
            <person name="Ahrendt S."/>
            <person name="Riley R."/>
            <person name="Andreopoulos W."/>
            <person name="Labutti K."/>
            <person name="Pangilinan J."/>
            <person name="Ruiz-Duenas F.J."/>
            <person name="Barrasa J.M."/>
            <person name="Sanchez-Garcia M."/>
            <person name="Camarero S."/>
            <person name="Miyauchi S."/>
            <person name="Serrano A."/>
            <person name="Linde D."/>
            <person name="Babiker R."/>
            <person name="Drula E."/>
            <person name="Ayuso-Fernandez I."/>
            <person name="Pacheco R."/>
            <person name="Padilla G."/>
            <person name="Ferreira P."/>
            <person name="Barriuso J."/>
            <person name="Kellner H."/>
            <person name="Castanera R."/>
            <person name="Alfaro M."/>
            <person name="Ramirez L."/>
            <person name="Pisabarro A.G."/>
            <person name="Kuo A."/>
            <person name="Tritt A."/>
            <person name="Lipzen A."/>
            <person name="He G."/>
            <person name="Yan M."/>
            <person name="Ng V."/>
            <person name="Cullen D."/>
            <person name="Martin F."/>
            <person name="Rosso M.-N."/>
            <person name="Henrissat B."/>
            <person name="Hibbett D."/>
            <person name="Martinez A.T."/>
            <person name="Grigoriev I.V."/>
        </authorList>
    </citation>
    <scope>NUCLEOTIDE SEQUENCE</scope>
    <source>
        <strain evidence="4">CIRM-BRFM 674</strain>
    </source>
</reference>
<dbReference type="SUPFAM" id="SSF51735">
    <property type="entry name" value="NAD(P)-binding Rossmann-fold domains"/>
    <property type="match status" value="1"/>
</dbReference>
<gene>
    <name evidence="4" type="ORF">BDN70DRAFT_869249</name>
</gene>
<dbReference type="PANTHER" id="PTHR43544:SF7">
    <property type="entry name" value="NADB-LER2"/>
    <property type="match status" value="1"/>
</dbReference>
<dbReference type="Gene3D" id="3.40.50.720">
    <property type="entry name" value="NAD(P)-binding Rossmann-like Domain"/>
    <property type="match status" value="1"/>
</dbReference>
<dbReference type="GO" id="GO:0005737">
    <property type="term" value="C:cytoplasm"/>
    <property type="evidence" value="ECO:0007669"/>
    <property type="project" value="TreeGrafter"/>
</dbReference>
<dbReference type="InterPro" id="IPR036291">
    <property type="entry name" value="NAD(P)-bd_dom_sf"/>
</dbReference>
<evidence type="ECO:0000256" key="3">
    <source>
        <dbReference type="ARBA" id="ARBA00023002"/>
    </source>
</evidence>
<dbReference type="GO" id="GO:0016491">
    <property type="term" value="F:oxidoreductase activity"/>
    <property type="evidence" value="ECO:0007669"/>
    <property type="project" value="UniProtKB-KW"/>
</dbReference>
<dbReference type="OrthoDB" id="9876299at2759"/>
<dbReference type="AlphaFoldDB" id="A0A9P6CT98"/>
<keyword evidence="2" id="KW-0521">NADP</keyword>
<dbReference type="Pfam" id="PF00106">
    <property type="entry name" value="adh_short"/>
    <property type="match status" value="1"/>
</dbReference>
<dbReference type="InterPro" id="IPR002347">
    <property type="entry name" value="SDR_fam"/>
</dbReference>
<dbReference type="EMBL" id="MU155700">
    <property type="protein sequence ID" value="KAF9471368.1"/>
    <property type="molecule type" value="Genomic_DNA"/>
</dbReference>
<dbReference type="InterPro" id="IPR051468">
    <property type="entry name" value="Fungal_SecMetab_SDRs"/>
</dbReference>
<organism evidence="4 5">
    <name type="scientific">Pholiota conissans</name>
    <dbReference type="NCBI Taxonomy" id="109636"/>
    <lineage>
        <taxon>Eukaryota</taxon>
        <taxon>Fungi</taxon>
        <taxon>Dikarya</taxon>
        <taxon>Basidiomycota</taxon>
        <taxon>Agaricomycotina</taxon>
        <taxon>Agaricomycetes</taxon>
        <taxon>Agaricomycetidae</taxon>
        <taxon>Agaricales</taxon>
        <taxon>Agaricineae</taxon>
        <taxon>Strophariaceae</taxon>
        <taxon>Pholiota</taxon>
    </lineage>
</organism>
<dbReference type="Proteomes" id="UP000807469">
    <property type="component" value="Unassembled WGS sequence"/>
</dbReference>
<name>A0A9P6CT98_9AGAR</name>
<protein>
    <submittedName>
        <fullName evidence="4">NAD(P)-binding protein</fullName>
    </submittedName>
</protein>
<evidence type="ECO:0000256" key="2">
    <source>
        <dbReference type="ARBA" id="ARBA00022857"/>
    </source>
</evidence>
<evidence type="ECO:0000313" key="5">
    <source>
        <dbReference type="Proteomes" id="UP000807469"/>
    </source>
</evidence>